<organism evidence="1 2">
    <name type="scientific">Faecalibacterium duncaniae (strain DSM 17677 / JCM 31915 / A2-165)</name>
    <name type="common">Faecalibacterium prausnitzii</name>
    <dbReference type="NCBI Taxonomy" id="411483"/>
    <lineage>
        <taxon>Bacteria</taxon>
        <taxon>Bacillati</taxon>
        <taxon>Bacillota</taxon>
        <taxon>Clostridia</taxon>
        <taxon>Eubacteriales</taxon>
        <taxon>Oscillospiraceae</taxon>
        <taxon>Faecalibacterium</taxon>
    </lineage>
</organism>
<accession>C7H295</accession>
<name>C7H295_FAED2</name>
<protein>
    <submittedName>
        <fullName evidence="1">Uncharacterized protein</fullName>
    </submittedName>
</protein>
<proteinExistence type="predicted"/>
<dbReference type="Proteomes" id="UP000004619">
    <property type="component" value="Unassembled WGS sequence"/>
</dbReference>
<comment type="caution">
    <text evidence="1">The sequence shown here is derived from an EMBL/GenBank/DDBJ whole genome shotgun (WGS) entry which is preliminary data.</text>
</comment>
<gene>
    <name evidence="1" type="ORF">FAEPRAA2165_00390</name>
</gene>
<reference evidence="1" key="1">
    <citation type="submission" date="2009-08" db="EMBL/GenBank/DDBJ databases">
        <authorList>
            <person name="Weinstock G."/>
            <person name="Sodergren E."/>
            <person name="Clifton S."/>
            <person name="Fulton L."/>
            <person name="Fulton B."/>
            <person name="Courtney L."/>
            <person name="Fronick C."/>
            <person name="Harrison M."/>
            <person name="Strong C."/>
            <person name="Farmer C."/>
            <person name="Delahaunty K."/>
            <person name="Markovic C."/>
            <person name="Hall O."/>
            <person name="Minx P."/>
            <person name="Tomlinson C."/>
            <person name="Mitreva M."/>
            <person name="Nelson J."/>
            <person name="Hou S."/>
            <person name="Wollam A."/>
            <person name="Pepin K.H."/>
            <person name="Johnson M."/>
            <person name="Bhonagiri V."/>
            <person name="Nash W.E."/>
            <person name="Warren W."/>
            <person name="Chinwalla A."/>
            <person name="Mardis E.R."/>
            <person name="Wilson R.K."/>
        </authorList>
    </citation>
    <scope>NUCLEOTIDE SEQUENCE [LARGE SCALE GENOMIC DNA]</scope>
    <source>
        <strain evidence="1">A2-165</strain>
    </source>
</reference>
<evidence type="ECO:0000313" key="2">
    <source>
        <dbReference type="Proteomes" id="UP000004619"/>
    </source>
</evidence>
<dbReference type="EMBL" id="ACOP02000008">
    <property type="protein sequence ID" value="EEU97808.1"/>
    <property type="molecule type" value="Genomic_DNA"/>
</dbReference>
<evidence type="ECO:0000313" key="1">
    <source>
        <dbReference type="EMBL" id="EEU97808.1"/>
    </source>
</evidence>
<dbReference type="AlphaFoldDB" id="C7H295"/>
<sequence>MLLLRNRDVVGNGELATVCQSIQFVFKEIICIGITSITVSILDVDNSKAQIEKIHNIVARRRKNVTKTV</sequence>
<keyword evidence="2" id="KW-1185">Reference proteome</keyword>
<dbReference type="HOGENOM" id="CLU_2769732_0_0_9"/>